<dbReference type="InterPro" id="IPR004332">
    <property type="entry name" value="Transposase_MuDR"/>
</dbReference>
<protein>
    <submittedName>
        <fullName evidence="5">Uncharacterized protein LOC108829944</fullName>
    </submittedName>
</protein>
<dbReference type="RefSeq" id="XP_018459048.1">
    <property type="nucleotide sequence ID" value="XM_018603546.1"/>
</dbReference>
<dbReference type="OrthoDB" id="1918246at2759"/>
<organism evidence="4 5">
    <name type="scientific">Raphanus sativus</name>
    <name type="common">Radish</name>
    <name type="synonym">Raphanus raphanistrum var. sativus</name>
    <dbReference type="NCBI Taxonomy" id="3726"/>
    <lineage>
        <taxon>Eukaryota</taxon>
        <taxon>Viridiplantae</taxon>
        <taxon>Streptophyta</taxon>
        <taxon>Embryophyta</taxon>
        <taxon>Tracheophyta</taxon>
        <taxon>Spermatophyta</taxon>
        <taxon>Magnoliopsida</taxon>
        <taxon>eudicotyledons</taxon>
        <taxon>Gunneridae</taxon>
        <taxon>Pentapetalae</taxon>
        <taxon>rosids</taxon>
        <taxon>malvids</taxon>
        <taxon>Brassicales</taxon>
        <taxon>Brassicaceae</taxon>
        <taxon>Brassiceae</taxon>
        <taxon>Raphanus</taxon>
    </lineage>
</organism>
<evidence type="ECO:0000313" key="4">
    <source>
        <dbReference type="Proteomes" id="UP000504610"/>
    </source>
</evidence>
<feature type="domain" description="MULE transposase" evidence="3">
    <location>
        <begin position="306"/>
        <end position="400"/>
    </location>
</feature>
<sequence>MTSEPEPATVVVDEHEGGREHETIPGDDCEAVIDDPGDELVEEVEDNDVGEEEDESRGIRVEEQTCVVLSTHIGDIAMNDGVNDDESGDDDCWKEDQISDPISSEDDEEDARREAREDGASSDDVLVLGKTFSSADEFKQALFRYSLKTRYNIKLYISTQMRLAAVCLDTENDCPWRVYCSYEKRKHKLQIKVYINEHACVRSGYSKMLKTSSIAQLFSERLRVNPKLTAKEICEEIKRSYNLTVTEGQCQKVKTKITRERKAGHEAHFSRIWDYEAELHKTNPGTITEIMTIPGATPRHKQKPIIGLNGAFLKWDVKSQLIAAVGRDGDNRIVPIAWAVVEIENDINWAWFVNHLKIDLELGHWSNYTIISDRQKGLLKSVHQELPNAEHIMCARHILGNWKRDSRYPQLEILFWKIARSYTMGDFNEHMNELKKYNVVAHQTLQVTKTHTWSQAYFNVGSFCNDNLNNLNESFNKIIREARRKPLLGMLEEIRRQCMVRSAKRSIIANRLKTRFTKRAHVAIEAAIAKAQHCIRYMATGNVYEIDDHGCTYSVDMGLKTCGCGMLQLKWNSV</sequence>
<name>A0A6J0LGP7_RAPSA</name>
<dbReference type="InterPro" id="IPR018289">
    <property type="entry name" value="MULE_transposase_dom"/>
</dbReference>
<dbReference type="Pfam" id="PF10551">
    <property type="entry name" value="MULE"/>
    <property type="match status" value="1"/>
</dbReference>
<evidence type="ECO:0000259" key="3">
    <source>
        <dbReference type="Pfam" id="PF10551"/>
    </source>
</evidence>
<proteinExistence type="predicted"/>
<feature type="compositionally biased region" description="Acidic residues" evidence="1">
    <location>
        <begin position="25"/>
        <end position="55"/>
    </location>
</feature>
<feature type="compositionally biased region" description="Basic and acidic residues" evidence="1">
    <location>
        <begin position="110"/>
        <end position="119"/>
    </location>
</feature>
<dbReference type="PANTHER" id="PTHR31973:SF187">
    <property type="entry name" value="MUTATOR TRANSPOSASE MUDRA PROTEIN"/>
    <property type="match status" value="1"/>
</dbReference>
<evidence type="ECO:0000313" key="5">
    <source>
        <dbReference type="RefSeq" id="XP_018459048.1"/>
    </source>
</evidence>
<feature type="domain" description="Transposase MuDR plant" evidence="2">
    <location>
        <begin position="124"/>
        <end position="191"/>
    </location>
</feature>
<feature type="region of interest" description="Disordered" evidence="1">
    <location>
        <begin position="1"/>
        <end position="60"/>
    </location>
</feature>
<dbReference type="GeneID" id="108829944"/>
<keyword evidence="4" id="KW-1185">Reference proteome</keyword>
<dbReference type="Proteomes" id="UP000504610">
    <property type="component" value="Chromosome 3"/>
</dbReference>
<accession>A0A6J0LGP7</accession>
<dbReference type="KEGG" id="rsz:108829944"/>
<feature type="compositionally biased region" description="Basic and acidic residues" evidence="1">
    <location>
        <begin position="12"/>
        <end position="24"/>
    </location>
</feature>
<dbReference type="PANTHER" id="PTHR31973">
    <property type="entry name" value="POLYPROTEIN, PUTATIVE-RELATED"/>
    <property type="match status" value="1"/>
</dbReference>
<feature type="region of interest" description="Disordered" evidence="1">
    <location>
        <begin position="77"/>
        <end position="120"/>
    </location>
</feature>
<evidence type="ECO:0000256" key="1">
    <source>
        <dbReference type="SAM" id="MobiDB-lite"/>
    </source>
</evidence>
<dbReference type="AlphaFoldDB" id="A0A6J0LGP7"/>
<reference evidence="5" key="2">
    <citation type="submission" date="2025-08" db="UniProtKB">
        <authorList>
            <consortium name="RefSeq"/>
        </authorList>
    </citation>
    <scope>IDENTIFICATION</scope>
    <source>
        <tissue evidence="5">Leaf</tissue>
    </source>
</reference>
<dbReference type="Pfam" id="PF03108">
    <property type="entry name" value="DBD_Tnp_Mut"/>
    <property type="match status" value="1"/>
</dbReference>
<feature type="compositionally biased region" description="Acidic residues" evidence="1">
    <location>
        <begin position="82"/>
        <end position="93"/>
    </location>
</feature>
<gene>
    <name evidence="5" type="primary">LOC108829944</name>
</gene>
<reference evidence="4" key="1">
    <citation type="journal article" date="2019" name="Database">
        <title>The radish genome database (RadishGD): an integrated information resource for radish genomics.</title>
        <authorList>
            <person name="Yu H.J."/>
            <person name="Baek S."/>
            <person name="Lee Y.J."/>
            <person name="Cho A."/>
            <person name="Mun J.H."/>
        </authorList>
    </citation>
    <scope>NUCLEOTIDE SEQUENCE [LARGE SCALE GENOMIC DNA]</scope>
    <source>
        <strain evidence="4">cv. WK10039</strain>
    </source>
</reference>
<evidence type="ECO:0000259" key="2">
    <source>
        <dbReference type="Pfam" id="PF03108"/>
    </source>
</evidence>